<dbReference type="Proteomes" id="UP000316639">
    <property type="component" value="Unassembled WGS sequence"/>
</dbReference>
<accession>A0A563EHX3</accession>
<dbReference type="RefSeq" id="WP_146359022.1">
    <property type="nucleotide sequence ID" value="NZ_VOBR01000036.1"/>
</dbReference>
<keyword evidence="2" id="KW-1185">Reference proteome</keyword>
<sequence>MSTAHATGEPLFELCSETDHRCTRCGAINTCESDSLPGYGGTTEWWERCTACRAAVGGCDMSAVL</sequence>
<proteinExistence type="predicted"/>
<comment type="caution">
    <text evidence="1">The sequence shown here is derived from an EMBL/GenBank/DDBJ whole genome shotgun (WGS) entry which is preliminary data.</text>
</comment>
<gene>
    <name evidence="1" type="ORF">FKR81_37350</name>
</gene>
<name>A0A563EHX3_9PSEU</name>
<protein>
    <submittedName>
        <fullName evidence="1">Uncharacterized protein</fullName>
    </submittedName>
</protein>
<dbReference type="OrthoDB" id="9813995at2"/>
<evidence type="ECO:0000313" key="1">
    <source>
        <dbReference type="EMBL" id="TWP46042.1"/>
    </source>
</evidence>
<reference evidence="1 2" key="1">
    <citation type="submission" date="2019-07" db="EMBL/GenBank/DDBJ databases">
        <title>Lentzea xizangensis sp. nov., isolated from Qinghai-Tibetan Plateau Soils.</title>
        <authorList>
            <person name="Huang J."/>
        </authorList>
    </citation>
    <scope>NUCLEOTIDE SEQUENCE [LARGE SCALE GENOMIC DNA]</scope>
    <source>
        <strain evidence="1 2">FXJ1.1311</strain>
    </source>
</reference>
<organism evidence="1 2">
    <name type="scientific">Lentzea tibetensis</name>
    <dbReference type="NCBI Taxonomy" id="2591470"/>
    <lineage>
        <taxon>Bacteria</taxon>
        <taxon>Bacillati</taxon>
        <taxon>Actinomycetota</taxon>
        <taxon>Actinomycetes</taxon>
        <taxon>Pseudonocardiales</taxon>
        <taxon>Pseudonocardiaceae</taxon>
        <taxon>Lentzea</taxon>
    </lineage>
</organism>
<dbReference type="EMBL" id="VOBR01000036">
    <property type="protein sequence ID" value="TWP46042.1"/>
    <property type="molecule type" value="Genomic_DNA"/>
</dbReference>
<evidence type="ECO:0000313" key="2">
    <source>
        <dbReference type="Proteomes" id="UP000316639"/>
    </source>
</evidence>
<dbReference type="AlphaFoldDB" id="A0A563EHX3"/>